<accession>A0ABW2XVE0</accession>
<organism evidence="3 4">
    <name type="scientific">Actinomadura fibrosa</name>
    <dbReference type="NCBI Taxonomy" id="111802"/>
    <lineage>
        <taxon>Bacteria</taxon>
        <taxon>Bacillati</taxon>
        <taxon>Actinomycetota</taxon>
        <taxon>Actinomycetes</taxon>
        <taxon>Streptosporangiales</taxon>
        <taxon>Thermomonosporaceae</taxon>
        <taxon>Actinomadura</taxon>
    </lineage>
</organism>
<dbReference type="RefSeq" id="WP_242619791.1">
    <property type="nucleotide sequence ID" value="NZ_CAACUY010000319.1"/>
</dbReference>
<reference evidence="4" key="1">
    <citation type="journal article" date="2019" name="Int. J. Syst. Evol. Microbiol.">
        <title>The Global Catalogue of Microorganisms (GCM) 10K type strain sequencing project: providing services to taxonomists for standard genome sequencing and annotation.</title>
        <authorList>
            <consortium name="The Broad Institute Genomics Platform"/>
            <consortium name="The Broad Institute Genome Sequencing Center for Infectious Disease"/>
            <person name="Wu L."/>
            <person name="Ma J."/>
        </authorList>
    </citation>
    <scope>NUCLEOTIDE SEQUENCE [LARGE SCALE GENOMIC DNA]</scope>
    <source>
        <strain evidence="4">JCM 9371</strain>
    </source>
</reference>
<gene>
    <name evidence="3" type="ORF">ACFQZM_37915</name>
</gene>
<dbReference type="InterPro" id="IPR036291">
    <property type="entry name" value="NAD(P)-bd_dom_sf"/>
</dbReference>
<comment type="caution">
    <text evidence="3">The sequence shown here is derived from an EMBL/GenBank/DDBJ whole genome shotgun (WGS) entry which is preliminary data.</text>
</comment>
<sequence>MEAWDAMGEMERMSSGTALVTGASRGLGAAIAAALARDGFAVALNFLRDAEAAAALRGRIVAGGGRAEAFQADVTDEAEAAELHRRVVQSFGPVDVLVLNATGPQPDIPLDELRWQDVLAQLEFFVKSPFLLARGAVADMKRRRHGRIVHVGSDVVELAPAGSSAYVAAKSAQLGLTRSWARELGPHGVTVNYVAPGWIPTDRHEGVPSAVKDDYAGRVPLGRLGAPADVAEAVAFLASDRAGFITGQAIAVDGGMAFT</sequence>
<protein>
    <submittedName>
        <fullName evidence="3">SDR family NAD(P)-dependent oxidoreductase</fullName>
        <ecNumber evidence="3">1.1.1.-</ecNumber>
    </submittedName>
</protein>
<evidence type="ECO:0000313" key="3">
    <source>
        <dbReference type="EMBL" id="MFD0690317.1"/>
    </source>
</evidence>
<dbReference type="InterPro" id="IPR002347">
    <property type="entry name" value="SDR_fam"/>
</dbReference>
<dbReference type="PANTHER" id="PTHR43639">
    <property type="entry name" value="OXIDOREDUCTASE, SHORT-CHAIN DEHYDROGENASE/REDUCTASE FAMILY (AFU_ORTHOLOGUE AFUA_5G02870)"/>
    <property type="match status" value="1"/>
</dbReference>
<dbReference type="SUPFAM" id="SSF51735">
    <property type="entry name" value="NAD(P)-binding Rossmann-fold domains"/>
    <property type="match status" value="1"/>
</dbReference>
<proteinExistence type="inferred from homology"/>
<name>A0ABW2XVE0_9ACTN</name>
<dbReference type="Pfam" id="PF13561">
    <property type="entry name" value="adh_short_C2"/>
    <property type="match status" value="1"/>
</dbReference>
<dbReference type="PANTHER" id="PTHR43639:SF1">
    <property type="entry name" value="SHORT-CHAIN DEHYDROGENASE_REDUCTASE FAMILY PROTEIN"/>
    <property type="match status" value="1"/>
</dbReference>
<comment type="similarity">
    <text evidence="1">Belongs to the short-chain dehydrogenases/reductases (SDR) family.</text>
</comment>
<keyword evidence="4" id="KW-1185">Reference proteome</keyword>
<dbReference type="EMBL" id="JBHTGP010000018">
    <property type="protein sequence ID" value="MFD0690317.1"/>
    <property type="molecule type" value="Genomic_DNA"/>
</dbReference>
<dbReference type="Gene3D" id="3.40.50.720">
    <property type="entry name" value="NAD(P)-binding Rossmann-like Domain"/>
    <property type="match status" value="1"/>
</dbReference>
<dbReference type="GO" id="GO:0016491">
    <property type="term" value="F:oxidoreductase activity"/>
    <property type="evidence" value="ECO:0007669"/>
    <property type="project" value="UniProtKB-KW"/>
</dbReference>
<dbReference type="PRINTS" id="PR00080">
    <property type="entry name" value="SDRFAMILY"/>
</dbReference>
<evidence type="ECO:0000256" key="1">
    <source>
        <dbReference type="ARBA" id="ARBA00006484"/>
    </source>
</evidence>
<dbReference type="PRINTS" id="PR00081">
    <property type="entry name" value="GDHRDH"/>
</dbReference>
<evidence type="ECO:0000313" key="4">
    <source>
        <dbReference type="Proteomes" id="UP001597063"/>
    </source>
</evidence>
<dbReference type="EC" id="1.1.1.-" evidence="3"/>
<dbReference type="Proteomes" id="UP001597063">
    <property type="component" value="Unassembled WGS sequence"/>
</dbReference>
<keyword evidence="2 3" id="KW-0560">Oxidoreductase</keyword>
<evidence type="ECO:0000256" key="2">
    <source>
        <dbReference type="ARBA" id="ARBA00023002"/>
    </source>
</evidence>